<dbReference type="KEGG" id="iva:Isova_0424"/>
<organism evidence="3">
    <name type="scientific">Isoptericola variabilis (strain 225)</name>
    <dbReference type="NCBI Taxonomy" id="743718"/>
    <lineage>
        <taxon>Bacteria</taxon>
        <taxon>Bacillati</taxon>
        <taxon>Actinomycetota</taxon>
        <taxon>Actinomycetes</taxon>
        <taxon>Micrococcales</taxon>
        <taxon>Promicromonosporaceae</taxon>
        <taxon>Isoptericola</taxon>
    </lineage>
</organism>
<dbReference type="EMBL" id="CP002810">
    <property type="protein sequence ID" value="AEG43221.1"/>
    <property type="molecule type" value="Genomic_DNA"/>
</dbReference>
<feature type="transmembrane region" description="Helical" evidence="1">
    <location>
        <begin position="106"/>
        <end position="124"/>
    </location>
</feature>
<feature type="transmembrane region" description="Helical" evidence="1">
    <location>
        <begin position="60"/>
        <end position="77"/>
    </location>
</feature>
<feature type="transmembrane region" description="Helical" evidence="1">
    <location>
        <begin position="131"/>
        <end position="147"/>
    </location>
</feature>
<gene>
    <name evidence="2" type="ordered locus">Isova_0424</name>
</gene>
<feature type="transmembrane region" description="Helical" evidence="1">
    <location>
        <begin position="35"/>
        <end position="54"/>
    </location>
</feature>
<dbReference type="RefSeq" id="WP_013837616.1">
    <property type="nucleotide sequence ID" value="NC_015588.1"/>
</dbReference>
<keyword evidence="1" id="KW-0472">Membrane</keyword>
<evidence type="ECO:0000313" key="3">
    <source>
        <dbReference type="Proteomes" id="UP000009236"/>
    </source>
</evidence>
<evidence type="ECO:0008006" key="4">
    <source>
        <dbReference type="Google" id="ProtNLM"/>
    </source>
</evidence>
<protein>
    <recommendedName>
        <fullName evidence="4">Integral membrane protein</fullName>
    </recommendedName>
</protein>
<reference evidence="2 3" key="1">
    <citation type="submission" date="2011-05" db="EMBL/GenBank/DDBJ databases">
        <title>Complete sequence of Isoptericola variabilis 225.</title>
        <authorList>
            <consortium name="US DOE Joint Genome Institute"/>
            <person name="Lucas S."/>
            <person name="Han J."/>
            <person name="Lapidus A."/>
            <person name="Cheng J.-F."/>
            <person name="Goodwin L."/>
            <person name="Pitluck S."/>
            <person name="Peters L."/>
            <person name="Mikhailova N."/>
            <person name="Zeytun A."/>
            <person name="Han C."/>
            <person name="Tapia R."/>
            <person name="Land M."/>
            <person name="Hauser L."/>
            <person name="Kyrpides N."/>
            <person name="Ivanova N."/>
            <person name="Pagani I."/>
            <person name="Siebers A."/>
            <person name="Allgaier M."/>
            <person name="Thelen M."/>
            <person name="Hugenholtz P."/>
            <person name="Gladden J."/>
            <person name="Woyke T."/>
        </authorList>
    </citation>
    <scope>NUCLEOTIDE SEQUENCE [LARGE SCALE GENOMIC DNA]</scope>
    <source>
        <strain evidence="3">225</strain>
    </source>
</reference>
<dbReference type="eggNOG" id="COG4129">
    <property type="taxonomic scope" value="Bacteria"/>
</dbReference>
<name>F6FU25_ISOV2</name>
<dbReference type="Proteomes" id="UP000009236">
    <property type="component" value="Chromosome"/>
</dbReference>
<keyword evidence="3" id="KW-1185">Reference proteome</keyword>
<sequence length="373" mass="40224">MTPAQRLPGDSVLPDEWTRAQRVYRAFARHPAWSVALRGAVAAALAWVIAILLPDPFSEYPYYAPLGAVVATTGTVVRSAMTAVRATAAILLGAGVARLVDLVLEPGAASVALAVGLALLVSTWRVLGDMGLWAVTSALFVLILGQANPEEYVGAYSGLVALGAGVGVVINLLVPPLPLTPSEEALDQLRDVLVDQAEDLADGLDREHAPSSDEWPERQHSIDPVLSRARESVHRSGEAARANVRVRRYRRWVEAQRRRSRALLAVAAVVDDAVRLATEWERRDRDEVALGTALRPPAVAALRALAQALRTHGLEGADPGSLERLAEAIEHLRARVREVRAESEQDYFVAGALVLQLRRAHEALVLSARGADR</sequence>
<dbReference type="AlphaFoldDB" id="F6FU25"/>
<evidence type="ECO:0000256" key="1">
    <source>
        <dbReference type="SAM" id="Phobius"/>
    </source>
</evidence>
<dbReference type="STRING" id="743718.Isova_0424"/>
<proteinExistence type="predicted"/>
<feature type="transmembrane region" description="Helical" evidence="1">
    <location>
        <begin position="153"/>
        <end position="174"/>
    </location>
</feature>
<dbReference type="HOGENOM" id="CLU_037626_3_0_11"/>
<keyword evidence="1" id="KW-0812">Transmembrane</keyword>
<evidence type="ECO:0000313" key="2">
    <source>
        <dbReference type="EMBL" id="AEG43221.1"/>
    </source>
</evidence>
<accession>F6FU25</accession>
<keyword evidence="1" id="KW-1133">Transmembrane helix</keyword>